<gene>
    <name evidence="1" type="ORF">ACFS5P_05895</name>
</gene>
<evidence type="ECO:0000313" key="1">
    <source>
        <dbReference type="EMBL" id="MFD2911400.1"/>
    </source>
</evidence>
<organism evidence="1 2">
    <name type="scientific">Jeotgalibacillus terrae</name>
    <dbReference type="NCBI Taxonomy" id="587735"/>
    <lineage>
        <taxon>Bacteria</taxon>
        <taxon>Bacillati</taxon>
        <taxon>Bacillota</taxon>
        <taxon>Bacilli</taxon>
        <taxon>Bacillales</taxon>
        <taxon>Caryophanaceae</taxon>
        <taxon>Jeotgalibacillus</taxon>
    </lineage>
</organism>
<accession>A0ABW5ZEL9</accession>
<name>A0ABW5ZEL9_9BACL</name>
<proteinExistence type="predicted"/>
<reference evidence="2" key="1">
    <citation type="journal article" date="2019" name="Int. J. Syst. Evol. Microbiol.">
        <title>The Global Catalogue of Microorganisms (GCM) 10K type strain sequencing project: providing services to taxonomists for standard genome sequencing and annotation.</title>
        <authorList>
            <consortium name="The Broad Institute Genomics Platform"/>
            <consortium name="The Broad Institute Genome Sequencing Center for Infectious Disease"/>
            <person name="Wu L."/>
            <person name="Ma J."/>
        </authorList>
    </citation>
    <scope>NUCLEOTIDE SEQUENCE [LARGE SCALE GENOMIC DNA]</scope>
    <source>
        <strain evidence="2">KCTC 13528</strain>
    </source>
</reference>
<dbReference type="EMBL" id="JBHUPG010000009">
    <property type="protein sequence ID" value="MFD2911400.1"/>
    <property type="molecule type" value="Genomic_DNA"/>
</dbReference>
<evidence type="ECO:0008006" key="3">
    <source>
        <dbReference type="Google" id="ProtNLM"/>
    </source>
</evidence>
<protein>
    <recommendedName>
        <fullName evidence="3">IrrE N-terminal-like domain-containing protein</fullName>
    </recommendedName>
</protein>
<dbReference type="Proteomes" id="UP001597561">
    <property type="component" value="Unassembled WGS sequence"/>
</dbReference>
<sequence length="127" mass="15165">MQRNIQTEFENLCKIAEQYGFNVKVSGFIKFNGIVFQSKEIWVSSNLDLKTIHAFTHEIGHAKDFDKGSFNLEKYKSNYNYRLIKEAIAWWYGFFFCKHQGISTKGYFQHAYKMWKNYLKKNVLLPK</sequence>
<evidence type="ECO:0000313" key="2">
    <source>
        <dbReference type="Proteomes" id="UP001597561"/>
    </source>
</evidence>
<keyword evidence="2" id="KW-1185">Reference proteome</keyword>
<dbReference type="RefSeq" id="WP_204730086.1">
    <property type="nucleotide sequence ID" value="NZ_JAFBDK010000013.1"/>
</dbReference>
<comment type="caution">
    <text evidence="1">The sequence shown here is derived from an EMBL/GenBank/DDBJ whole genome shotgun (WGS) entry which is preliminary data.</text>
</comment>